<gene>
    <name evidence="1" type="ORF">HWQ67_18725</name>
</gene>
<evidence type="ECO:0000313" key="2">
    <source>
        <dbReference type="Proteomes" id="UP001196980"/>
    </source>
</evidence>
<sequence>MYKLTRPDGFDFYSGTINYRENIGKIIRVTDFDPATKGPCGKGLHASKNPNDCFVGANIPCAAFRVKGIQPIASDTEKTRYQALKILEEITNLDDLFGWRYSEAINPIHPFKIKPPKITDEHIQLVEQWDSVRASVGDSMWPSVRASVGDSVRASVGDSVWAIVGASVRASVRDSVGDSVWASVRASVGDSVRASVGAYIGSLFPNITEWKYAPKTEGYPYQSCVDLWKQGLVPSYDGNKWRLHSWPEGKVLWTE</sequence>
<dbReference type="EMBL" id="JABXWD010000693">
    <property type="protein sequence ID" value="MBV6343606.1"/>
    <property type="molecule type" value="Genomic_DNA"/>
</dbReference>
<accession>A0ABS6S435</accession>
<reference evidence="1 2" key="1">
    <citation type="journal article" date="2020" name="J Geophys Res Biogeosci">
        <title>Magnetotaxis as an Adaptation to Enable Bacterial Shuttling of Microbial Sulfur and Sulfur Cycling Across Aquatic Oxic#Anoxic Interfaces.</title>
        <authorList>
            <person name="Li J."/>
            <person name="Liu P."/>
            <person name="Wang J."/>
            <person name="Roberts A.P."/>
            <person name="Pan Y."/>
        </authorList>
    </citation>
    <scope>NUCLEOTIDE SEQUENCE [LARGE SCALE GENOMIC DNA]</scope>
    <source>
        <strain evidence="1 2">MYR-1_YQ</strain>
    </source>
</reference>
<protein>
    <submittedName>
        <fullName evidence="1">Uncharacterized protein</fullName>
    </submittedName>
</protein>
<dbReference type="RefSeq" id="WP_218254225.1">
    <property type="nucleotide sequence ID" value="NZ_JABXWD010000693.1"/>
</dbReference>
<dbReference type="Proteomes" id="UP001196980">
    <property type="component" value="Unassembled WGS sequence"/>
</dbReference>
<name>A0ABS6S435_9BACT</name>
<organism evidence="1 2">
    <name type="scientific">Candidatus Magnetobacterium casense</name>
    <dbReference type="NCBI Taxonomy" id="1455061"/>
    <lineage>
        <taxon>Bacteria</taxon>
        <taxon>Pseudomonadati</taxon>
        <taxon>Nitrospirota</taxon>
        <taxon>Thermodesulfovibrionia</taxon>
        <taxon>Thermodesulfovibrionales</taxon>
        <taxon>Candidatus Magnetobacteriaceae</taxon>
        <taxon>Candidatus Magnetobacterium</taxon>
    </lineage>
</organism>
<keyword evidence="2" id="KW-1185">Reference proteome</keyword>
<comment type="caution">
    <text evidence="1">The sequence shown here is derived from an EMBL/GenBank/DDBJ whole genome shotgun (WGS) entry which is preliminary data.</text>
</comment>
<proteinExistence type="predicted"/>
<evidence type="ECO:0000313" key="1">
    <source>
        <dbReference type="EMBL" id="MBV6343606.1"/>
    </source>
</evidence>